<feature type="domain" description="Glucose/Sorbosone dehydrogenase" evidence="2">
    <location>
        <begin position="75"/>
        <end position="401"/>
    </location>
</feature>
<dbReference type="GO" id="GO:0016491">
    <property type="term" value="F:oxidoreductase activity"/>
    <property type="evidence" value="ECO:0007669"/>
    <property type="project" value="UniProtKB-KW"/>
</dbReference>
<reference evidence="3 4" key="1">
    <citation type="submission" date="2021-05" db="EMBL/GenBank/DDBJ databases">
        <title>Complete genome of Nocardioides aquaticus KCTC 9944T isolated from meromictic and hypersaline Ekho Lake, Antarctica.</title>
        <authorList>
            <person name="Hwang K."/>
            <person name="Kim K.M."/>
            <person name="Choe H."/>
        </authorList>
    </citation>
    <scope>NUCLEOTIDE SEQUENCE [LARGE SCALE GENOMIC DNA]</scope>
    <source>
        <strain evidence="3 4">KCTC 9944</strain>
    </source>
</reference>
<dbReference type="SUPFAM" id="SSF50952">
    <property type="entry name" value="Soluble quinoprotein glucose dehydrogenase"/>
    <property type="match status" value="1"/>
</dbReference>
<evidence type="ECO:0000313" key="3">
    <source>
        <dbReference type="EMBL" id="QVT80230.1"/>
    </source>
</evidence>
<protein>
    <submittedName>
        <fullName evidence="3">Aldose sugar dehydrogenase YliI</fullName>
        <ecNumber evidence="3">1.1.5.-</ecNumber>
    </submittedName>
</protein>
<organism evidence="3 4">
    <name type="scientific">Nocardioides aquaticus</name>
    <dbReference type="NCBI Taxonomy" id="160826"/>
    <lineage>
        <taxon>Bacteria</taxon>
        <taxon>Bacillati</taxon>
        <taxon>Actinomycetota</taxon>
        <taxon>Actinomycetes</taxon>
        <taxon>Propionibacteriales</taxon>
        <taxon>Nocardioidaceae</taxon>
        <taxon>Nocardioides</taxon>
    </lineage>
</organism>
<name>A0ABX8EJY8_9ACTN</name>
<dbReference type="Proteomes" id="UP000679307">
    <property type="component" value="Chromosome"/>
</dbReference>
<dbReference type="PANTHER" id="PTHR19328">
    <property type="entry name" value="HEDGEHOG-INTERACTING PROTEIN"/>
    <property type="match status" value="1"/>
</dbReference>
<dbReference type="EC" id="1.1.5.-" evidence="3"/>
<feature type="chain" id="PRO_5046563099" evidence="1">
    <location>
        <begin position="30"/>
        <end position="413"/>
    </location>
</feature>
<dbReference type="RefSeq" id="WP_214055810.1">
    <property type="nucleotide sequence ID" value="NZ_BAAAHS010000088.1"/>
</dbReference>
<dbReference type="Pfam" id="PF07995">
    <property type="entry name" value="GSDH"/>
    <property type="match status" value="1"/>
</dbReference>
<dbReference type="InterPro" id="IPR012938">
    <property type="entry name" value="Glc/Sorbosone_DH"/>
</dbReference>
<feature type="signal peptide" evidence="1">
    <location>
        <begin position="1"/>
        <end position="29"/>
    </location>
</feature>
<accession>A0ABX8EJY8</accession>
<gene>
    <name evidence="3" type="primary">yliI</name>
    <name evidence="3" type="ORF">ENKNEFLB_02621</name>
</gene>
<evidence type="ECO:0000313" key="4">
    <source>
        <dbReference type="Proteomes" id="UP000679307"/>
    </source>
</evidence>
<dbReference type="InterPro" id="IPR011042">
    <property type="entry name" value="6-blade_b-propeller_TolB-like"/>
</dbReference>
<evidence type="ECO:0000256" key="1">
    <source>
        <dbReference type="SAM" id="SignalP"/>
    </source>
</evidence>
<evidence type="ECO:0000259" key="2">
    <source>
        <dbReference type="Pfam" id="PF07995"/>
    </source>
</evidence>
<dbReference type="PANTHER" id="PTHR19328:SF13">
    <property type="entry name" value="HIPL1 PROTEIN"/>
    <property type="match status" value="1"/>
</dbReference>
<dbReference type="EMBL" id="CP075371">
    <property type="protein sequence ID" value="QVT80230.1"/>
    <property type="molecule type" value="Genomic_DNA"/>
</dbReference>
<dbReference type="InterPro" id="IPR011041">
    <property type="entry name" value="Quinoprot_gluc/sorb_DH_b-prop"/>
</dbReference>
<keyword evidence="1" id="KW-0732">Signal</keyword>
<keyword evidence="4" id="KW-1185">Reference proteome</keyword>
<proteinExistence type="predicted"/>
<dbReference type="Gene3D" id="2.120.10.30">
    <property type="entry name" value="TolB, C-terminal domain"/>
    <property type="match status" value="1"/>
</dbReference>
<keyword evidence="3" id="KW-0560">Oxidoreductase</keyword>
<sequence>MRTPVVASLVASSLLALTAALLPATGAGAEPAVPVGSGASAVGPTAPMTAYPSPVTARAPRPFPALQVTTLADGLDHAWDVQELPGGGLLVSERDRARLSIVDDGGTRTLDFPSDRVWVSGETGLMGLAVDPGFEDNRRFYTCQGSNAAGDRHDVRVVAWRLGQDGTTVGGADVLLKGIQATSGRHGGCRLLVTDRGALLVGTGDAAVGANPQDRTSLNGKVLRLDPRTGRPSAANPWAGSENRKKRYVLTYGHRNVQGLAQRADGSLWSVEHGSYRDDEVNLLRRGANYGWDPRPGYDESVPMTDFSLPGKQRAARWRSGNPTIAPSGATFIRGAAWGRYRGRLAVAVLGGTRMMFQAYDGKGRLTDVRVPPVLREQGRLRSVTQLADGALVVTTDNGGGADRVLRVEPVRG</sequence>